<name>A0AAD1NYA0_THETH</name>
<evidence type="ECO:0000313" key="2">
    <source>
        <dbReference type="Proteomes" id="UP000825379"/>
    </source>
</evidence>
<dbReference type="Proteomes" id="UP000825379">
    <property type="component" value="Chromosome"/>
</dbReference>
<organism evidence="1 2">
    <name type="scientific">Thermus thermophilus</name>
    <dbReference type="NCBI Taxonomy" id="274"/>
    <lineage>
        <taxon>Bacteria</taxon>
        <taxon>Thermotogati</taxon>
        <taxon>Deinococcota</taxon>
        <taxon>Deinococci</taxon>
        <taxon>Thermales</taxon>
        <taxon>Thermaceae</taxon>
        <taxon>Thermus</taxon>
    </lineage>
</organism>
<evidence type="ECO:0000313" key="1">
    <source>
        <dbReference type="EMBL" id="BCZ86752.1"/>
    </source>
</evidence>
<accession>A0AAD1NYA0</accession>
<proteinExistence type="predicted"/>
<reference evidence="1" key="1">
    <citation type="submission" date="2021-07" db="EMBL/GenBank/DDBJ databases">
        <title>Complete genome sequences of four Thermus thermophilus strains isolated from Arima Hot Spring in Japan.</title>
        <authorList>
            <person name="Tomariguchi N."/>
            <person name="Ueno Y."/>
            <person name="Miyazaki K."/>
        </authorList>
    </citation>
    <scope>NUCLEOTIDE SEQUENCE</scope>
    <source>
        <strain evidence="1">AA1-1</strain>
    </source>
</reference>
<gene>
    <name evidence="1" type="ORF">TthAA11_09340</name>
</gene>
<dbReference type="AlphaFoldDB" id="A0AAD1NYA0"/>
<dbReference type="EMBL" id="AP024926">
    <property type="protein sequence ID" value="BCZ86752.1"/>
    <property type="molecule type" value="Genomic_DNA"/>
</dbReference>
<protein>
    <submittedName>
        <fullName evidence="1">Uncharacterized protein</fullName>
    </submittedName>
</protein>
<sequence>MGPLPRGLEETMITVAQAVQARQTQEDGVVLVLSALEAKALLNVLRGEVEWGELPEALEEVYRQLKGWERGRRTA</sequence>